<protein>
    <submittedName>
        <fullName evidence="2">5806_t:CDS:1</fullName>
    </submittedName>
</protein>
<dbReference type="Proteomes" id="UP000789375">
    <property type="component" value="Unassembled WGS sequence"/>
</dbReference>
<organism evidence="2 3">
    <name type="scientific">Funneliformis mosseae</name>
    <name type="common">Endomycorrhizal fungus</name>
    <name type="synonym">Glomus mosseae</name>
    <dbReference type="NCBI Taxonomy" id="27381"/>
    <lineage>
        <taxon>Eukaryota</taxon>
        <taxon>Fungi</taxon>
        <taxon>Fungi incertae sedis</taxon>
        <taxon>Mucoromycota</taxon>
        <taxon>Glomeromycotina</taxon>
        <taxon>Glomeromycetes</taxon>
        <taxon>Glomerales</taxon>
        <taxon>Glomeraceae</taxon>
        <taxon>Funneliformis</taxon>
    </lineage>
</organism>
<feature type="compositionally biased region" description="Polar residues" evidence="1">
    <location>
        <begin position="1"/>
        <end position="13"/>
    </location>
</feature>
<comment type="caution">
    <text evidence="2">The sequence shown here is derived from an EMBL/GenBank/DDBJ whole genome shotgun (WGS) entry which is preliminary data.</text>
</comment>
<reference evidence="2" key="1">
    <citation type="submission" date="2021-06" db="EMBL/GenBank/DDBJ databases">
        <authorList>
            <person name="Kallberg Y."/>
            <person name="Tangrot J."/>
            <person name="Rosling A."/>
        </authorList>
    </citation>
    <scope>NUCLEOTIDE SEQUENCE</scope>
    <source>
        <strain evidence="2">87-6 pot B 2015</strain>
    </source>
</reference>
<evidence type="ECO:0000313" key="3">
    <source>
        <dbReference type="Proteomes" id="UP000789375"/>
    </source>
</evidence>
<feature type="non-terminal residue" evidence="2">
    <location>
        <position position="1"/>
    </location>
</feature>
<sequence length="122" mass="13281">INLTSSRPPSVQRINLIGSRPPSASSLQKSNLTSSSPSPLASLSQKIKLTTSLDYLTSFSSFPSAFSASSKPFSASSTQKPSINLEKLKDIRGSDDIDLSEDNYQNLAKELSDLHMKYNQLE</sequence>
<evidence type="ECO:0000256" key="1">
    <source>
        <dbReference type="SAM" id="MobiDB-lite"/>
    </source>
</evidence>
<feature type="region of interest" description="Disordered" evidence="1">
    <location>
        <begin position="1"/>
        <end position="41"/>
    </location>
</feature>
<keyword evidence="3" id="KW-1185">Reference proteome</keyword>
<evidence type="ECO:0000313" key="2">
    <source>
        <dbReference type="EMBL" id="CAG8706217.1"/>
    </source>
</evidence>
<name>A0A9N9HUT9_FUNMO</name>
<dbReference type="AlphaFoldDB" id="A0A9N9HUT9"/>
<gene>
    <name evidence="2" type="ORF">FMOSSE_LOCUS14043</name>
</gene>
<accession>A0A9N9HUT9</accession>
<feature type="compositionally biased region" description="Low complexity" evidence="1">
    <location>
        <begin position="23"/>
        <end position="41"/>
    </location>
</feature>
<dbReference type="EMBL" id="CAJVPP010009647">
    <property type="protein sequence ID" value="CAG8706217.1"/>
    <property type="molecule type" value="Genomic_DNA"/>
</dbReference>
<proteinExistence type="predicted"/>